<dbReference type="KEGG" id="pgri:PgNI_04961"/>
<gene>
    <name evidence="2" type="ORF">PgNI_04961</name>
</gene>
<name>A0A6P8BD42_PYRGI</name>
<dbReference type="GeneID" id="41959911"/>
<organism evidence="1 2">
    <name type="scientific">Pyricularia grisea</name>
    <name type="common">Crabgrass-specific blast fungus</name>
    <name type="synonym">Magnaporthe grisea</name>
    <dbReference type="NCBI Taxonomy" id="148305"/>
    <lineage>
        <taxon>Eukaryota</taxon>
        <taxon>Fungi</taxon>
        <taxon>Dikarya</taxon>
        <taxon>Ascomycota</taxon>
        <taxon>Pezizomycotina</taxon>
        <taxon>Sordariomycetes</taxon>
        <taxon>Sordariomycetidae</taxon>
        <taxon>Magnaporthales</taxon>
        <taxon>Pyriculariaceae</taxon>
        <taxon>Pyricularia</taxon>
    </lineage>
</organism>
<reference evidence="2" key="3">
    <citation type="submission" date="2025-08" db="UniProtKB">
        <authorList>
            <consortium name="RefSeq"/>
        </authorList>
    </citation>
    <scope>IDENTIFICATION</scope>
    <source>
        <strain evidence="2">NI907</strain>
    </source>
</reference>
<sequence length="87" mass="9799">MQILGQPQRRQQQCVDPAVFGGRAALHRAFMRVASAAVMNILYQPRDPRRGVVSLGPNNSMVALQKRVEKSLGLLDHPEYMQWEGRA</sequence>
<reference evidence="2" key="1">
    <citation type="journal article" date="2019" name="Mol. Biol. Evol.">
        <title>Blast fungal genomes show frequent chromosomal changes, gene gains and losses, and effector gene turnover.</title>
        <authorList>
            <person name="Gomez Luciano L.B."/>
            <person name="Jason Tsai I."/>
            <person name="Chuma I."/>
            <person name="Tosa Y."/>
            <person name="Chen Y.H."/>
            <person name="Li J.Y."/>
            <person name="Li M.Y."/>
            <person name="Jade Lu M.Y."/>
            <person name="Nakayashiki H."/>
            <person name="Li W.H."/>
        </authorList>
    </citation>
    <scope>NUCLEOTIDE SEQUENCE</scope>
    <source>
        <strain evidence="2">NI907</strain>
    </source>
</reference>
<dbReference type="AlphaFoldDB" id="A0A6P8BD42"/>
<dbReference type="Proteomes" id="UP000515153">
    <property type="component" value="Unplaced"/>
</dbReference>
<keyword evidence="1" id="KW-1185">Reference proteome</keyword>
<accession>A0A6P8BD42</accession>
<reference evidence="2" key="2">
    <citation type="submission" date="2019-10" db="EMBL/GenBank/DDBJ databases">
        <authorList>
            <consortium name="NCBI Genome Project"/>
        </authorList>
    </citation>
    <scope>NUCLEOTIDE SEQUENCE</scope>
    <source>
        <strain evidence="2">NI907</strain>
    </source>
</reference>
<dbReference type="RefSeq" id="XP_030984944.1">
    <property type="nucleotide sequence ID" value="XM_031125002.1"/>
</dbReference>
<protein>
    <submittedName>
        <fullName evidence="2">Uncharacterized protein</fullName>
    </submittedName>
</protein>
<evidence type="ECO:0000313" key="1">
    <source>
        <dbReference type="Proteomes" id="UP000515153"/>
    </source>
</evidence>
<evidence type="ECO:0000313" key="2">
    <source>
        <dbReference type="RefSeq" id="XP_030984944.1"/>
    </source>
</evidence>
<proteinExistence type="predicted"/>